<dbReference type="InterPro" id="IPR003660">
    <property type="entry name" value="HAMP_dom"/>
</dbReference>
<dbReference type="PROSITE" id="PS50112">
    <property type="entry name" value="PAS"/>
    <property type="match status" value="1"/>
</dbReference>
<keyword evidence="5 11" id="KW-0597">Phosphoprotein</keyword>
<evidence type="ECO:0000256" key="3">
    <source>
        <dbReference type="ARBA" id="ARBA00012438"/>
    </source>
</evidence>
<dbReference type="Pfam" id="PF02518">
    <property type="entry name" value="HATPase_c"/>
    <property type="match status" value="1"/>
</dbReference>
<evidence type="ECO:0000256" key="7">
    <source>
        <dbReference type="ARBA" id="ARBA00022692"/>
    </source>
</evidence>
<feature type="domain" description="PAS" evidence="15">
    <location>
        <begin position="430"/>
        <end position="491"/>
    </location>
</feature>
<dbReference type="Gene3D" id="3.40.50.2300">
    <property type="match status" value="1"/>
</dbReference>
<dbReference type="CDD" id="cd00130">
    <property type="entry name" value="PAS"/>
    <property type="match status" value="1"/>
</dbReference>
<dbReference type="Gene3D" id="6.10.340.10">
    <property type="match status" value="1"/>
</dbReference>
<keyword evidence="4" id="KW-1003">Cell membrane</keyword>
<dbReference type="Gene3D" id="1.10.287.130">
    <property type="match status" value="1"/>
</dbReference>
<reference evidence="18 19" key="1">
    <citation type="submission" date="2018-07" db="EMBL/GenBank/DDBJ databases">
        <title>Motiliproteus coralliicola sp. nov., a bacterium isolated from Coral.</title>
        <authorList>
            <person name="Wang G."/>
        </authorList>
    </citation>
    <scope>NUCLEOTIDE SEQUENCE [LARGE SCALE GENOMIC DNA]</scope>
    <source>
        <strain evidence="18 19">C34</strain>
    </source>
</reference>
<feature type="domain" description="PAC" evidence="16">
    <location>
        <begin position="500"/>
        <end position="553"/>
    </location>
</feature>
<keyword evidence="19" id="KW-1185">Reference proteome</keyword>
<dbReference type="InterPro" id="IPR005467">
    <property type="entry name" value="His_kinase_dom"/>
</dbReference>
<dbReference type="Gene3D" id="3.30.450.20">
    <property type="entry name" value="PAS domain"/>
    <property type="match status" value="3"/>
</dbReference>
<dbReference type="SUPFAM" id="SSF47384">
    <property type="entry name" value="Homodimeric domain of signal transducing histidine kinase"/>
    <property type="match status" value="1"/>
</dbReference>
<dbReference type="SMART" id="SM00388">
    <property type="entry name" value="HisKA"/>
    <property type="match status" value="1"/>
</dbReference>
<feature type="modified residue" description="4-aspartylphosphate" evidence="11">
    <location>
        <position position="865"/>
    </location>
</feature>
<evidence type="ECO:0000313" key="18">
    <source>
        <dbReference type="EMBL" id="RDE24341.1"/>
    </source>
</evidence>
<dbReference type="SUPFAM" id="SSF55874">
    <property type="entry name" value="ATPase domain of HSP90 chaperone/DNA topoisomerase II/histidine kinase"/>
    <property type="match status" value="1"/>
</dbReference>
<dbReference type="OrthoDB" id="9772100at2"/>
<dbReference type="PANTHER" id="PTHR43065">
    <property type="entry name" value="SENSOR HISTIDINE KINASE"/>
    <property type="match status" value="1"/>
</dbReference>
<feature type="transmembrane region" description="Helical" evidence="12">
    <location>
        <begin position="12"/>
        <end position="29"/>
    </location>
</feature>
<evidence type="ECO:0000313" key="19">
    <source>
        <dbReference type="Proteomes" id="UP000253769"/>
    </source>
</evidence>
<dbReference type="NCBIfam" id="TIGR00229">
    <property type="entry name" value="sensory_box"/>
    <property type="match status" value="1"/>
</dbReference>
<dbReference type="SUPFAM" id="SSF52172">
    <property type="entry name" value="CheY-like"/>
    <property type="match status" value="1"/>
</dbReference>
<dbReference type="GO" id="GO:0005886">
    <property type="term" value="C:plasma membrane"/>
    <property type="evidence" value="ECO:0007669"/>
    <property type="project" value="UniProtKB-SubCell"/>
</dbReference>
<evidence type="ECO:0000256" key="9">
    <source>
        <dbReference type="ARBA" id="ARBA00022989"/>
    </source>
</evidence>
<dbReference type="AlphaFoldDB" id="A0A369WS14"/>
<dbReference type="Pfam" id="PF00072">
    <property type="entry name" value="Response_reg"/>
    <property type="match status" value="1"/>
</dbReference>
<dbReference type="EC" id="2.7.13.3" evidence="3"/>
<dbReference type="PROSITE" id="PS50885">
    <property type="entry name" value="HAMP"/>
    <property type="match status" value="1"/>
</dbReference>
<dbReference type="InterPro" id="IPR003661">
    <property type="entry name" value="HisK_dim/P_dom"/>
</dbReference>
<evidence type="ECO:0000256" key="10">
    <source>
        <dbReference type="ARBA" id="ARBA00023136"/>
    </source>
</evidence>
<dbReference type="SMART" id="SM00091">
    <property type="entry name" value="PAS"/>
    <property type="match status" value="1"/>
</dbReference>
<dbReference type="CDD" id="cd06225">
    <property type="entry name" value="HAMP"/>
    <property type="match status" value="1"/>
</dbReference>
<feature type="domain" description="HAMP" evidence="17">
    <location>
        <begin position="362"/>
        <end position="414"/>
    </location>
</feature>
<evidence type="ECO:0000256" key="8">
    <source>
        <dbReference type="ARBA" id="ARBA00022777"/>
    </source>
</evidence>
<dbReference type="Pfam" id="PF08269">
    <property type="entry name" value="dCache_2"/>
    <property type="match status" value="1"/>
</dbReference>
<dbReference type="EMBL" id="QQOH01000001">
    <property type="protein sequence ID" value="RDE24341.1"/>
    <property type="molecule type" value="Genomic_DNA"/>
</dbReference>
<keyword evidence="10 12" id="KW-0472">Membrane</keyword>
<evidence type="ECO:0000256" key="6">
    <source>
        <dbReference type="ARBA" id="ARBA00022679"/>
    </source>
</evidence>
<dbReference type="SMART" id="SM00448">
    <property type="entry name" value="REC"/>
    <property type="match status" value="1"/>
</dbReference>
<dbReference type="InterPro" id="IPR004358">
    <property type="entry name" value="Sig_transdc_His_kin-like_C"/>
</dbReference>
<proteinExistence type="predicted"/>
<comment type="catalytic activity">
    <reaction evidence="1">
        <text>ATP + protein L-histidine = ADP + protein N-phospho-L-histidine.</text>
        <dbReference type="EC" id="2.7.13.3"/>
    </reaction>
</comment>
<dbReference type="GO" id="GO:0000155">
    <property type="term" value="F:phosphorelay sensor kinase activity"/>
    <property type="evidence" value="ECO:0007669"/>
    <property type="project" value="InterPro"/>
</dbReference>
<evidence type="ECO:0000259" key="13">
    <source>
        <dbReference type="PROSITE" id="PS50109"/>
    </source>
</evidence>
<evidence type="ECO:0000259" key="17">
    <source>
        <dbReference type="PROSITE" id="PS50885"/>
    </source>
</evidence>
<feature type="domain" description="Histidine kinase" evidence="13">
    <location>
        <begin position="566"/>
        <end position="793"/>
    </location>
</feature>
<dbReference type="InterPro" id="IPR004010">
    <property type="entry name" value="Double_Cache_2"/>
</dbReference>
<dbReference type="PANTHER" id="PTHR43065:SF42">
    <property type="entry name" value="TWO-COMPONENT SENSOR PPRA"/>
    <property type="match status" value="1"/>
</dbReference>
<dbReference type="SMART" id="SM00387">
    <property type="entry name" value="HATPase_c"/>
    <property type="match status" value="1"/>
</dbReference>
<dbReference type="Pfam" id="PF08448">
    <property type="entry name" value="PAS_4"/>
    <property type="match status" value="1"/>
</dbReference>
<evidence type="ECO:0000259" key="15">
    <source>
        <dbReference type="PROSITE" id="PS50112"/>
    </source>
</evidence>
<dbReference type="Pfam" id="PF00672">
    <property type="entry name" value="HAMP"/>
    <property type="match status" value="1"/>
</dbReference>
<comment type="caution">
    <text evidence="18">The sequence shown here is derived from an EMBL/GenBank/DDBJ whole genome shotgun (WGS) entry which is preliminary data.</text>
</comment>
<dbReference type="InterPro" id="IPR000014">
    <property type="entry name" value="PAS"/>
</dbReference>
<dbReference type="InterPro" id="IPR036097">
    <property type="entry name" value="HisK_dim/P_sf"/>
</dbReference>
<dbReference type="CDD" id="cd00082">
    <property type="entry name" value="HisKA"/>
    <property type="match status" value="1"/>
</dbReference>
<dbReference type="InterPro" id="IPR000700">
    <property type="entry name" value="PAS-assoc_C"/>
</dbReference>
<sequence length="927" mass="103600">MLLGSRLVQRFFLAMVFIIVLFALAIYFYSVPLIKDTVYGIEQNASRTVLNNVYQLAEKIHFGLEGYRQQALESRKQQLKTVVGFAGSYADDLFEQVAAGELTEAQARRQLYEGLRSYTYGNNDYIWIASYEAVLLSHPDVRFHGTEAARLEGASGEPIIPTVVAQAREQGEAFVQYQWQRLDQPEPLDKLSYVKDFPQWGFVIGSGLYLDDIEAEVQKRLQLAMVELRHSLQEIKIAKTGYMYIFDADANMLIHPNDNLDGINFIGHKNPVTGESIAEELIEVADTGREWTYLWDKPDDAGNYVHQKQSLVRFLEGLEWYIGSSVYEDELQRSSEVLTERIMTITTVVLVISLFVALLFVSQISAPLRRLADTARKVSGGDLSAQSGIDSDDELGVLGRTFDSMVKRLSDNIHNLDYQVQSRTQALVETERRQRTILDELPAQLALVDSDLRYHFVNRRYAEMFECPKESLVGKTIQEVMPTAMYELFMPYVEQTLDGRECEFEYSFEHHGREVITRRKLIPEFDENGRVQAILTLSFDMTAAKEAERKLTEAQRMSAVGQLAGGLAHDFNNLLTVVIGNLVSANDRYAEVDGLATYLTPAIRAGRRGADITNRLLSFSRNQPLSPSCIDVGALINDSLALLQGSLPSNIAIGFEADEGPELVAFVDQSQLENALFNLALNARDAMPKGGQLRFMVNNLKVTTGDLGRNAGYDEPVLPGEYLRISVTDSGQGFDQDSLNRAFEPFYTTKKGTGSGLGLSMVYGFVKQSRGYIRIDSKPGQGAKINLLLPARSVDPDAETPLPERLEGKSGEGRLILLAEDNADVRAVIVEQLVDSGFGVVEASDGDEALMLLDSLDELYALVSDIMMPGEIDGYELADRVSLRRPEARIVLITGYAHDQSEREGGRHYRTLRKPFQANELRRALLG</sequence>
<dbReference type="Proteomes" id="UP000253769">
    <property type="component" value="Unassembled WGS sequence"/>
</dbReference>
<dbReference type="RefSeq" id="WP_114693927.1">
    <property type="nucleotide sequence ID" value="NZ_QQOH01000001.1"/>
</dbReference>
<evidence type="ECO:0000256" key="12">
    <source>
        <dbReference type="SAM" id="Phobius"/>
    </source>
</evidence>
<dbReference type="InterPro" id="IPR003594">
    <property type="entry name" value="HATPase_dom"/>
</dbReference>
<dbReference type="PRINTS" id="PR00344">
    <property type="entry name" value="BCTRLSENSOR"/>
</dbReference>
<evidence type="ECO:0000256" key="5">
    <source>
        <dbReference type="ARBA" id="ARBA00022553"/>
    </source>
</evidence>
<organism evidence="18 19">
    <name type="scientific">Motiliproteus coralliicola</name>
    <dbReference type="NCBI Taxonomy" id="2283196"/>
    <lineage>
        <taxon>Bacteria</taxon>
        <taxon>Pseudomonadati</taxon>
        <taxon>Pseudomonadota</taxon>
        <taxon>Gammaproteobacteria</taxon>
        <taxon>Oceanospirillales</taxon>
        <taxon>Oceanospirillaceae</taxon>
        <taxon>Motiliproteus</taxon>
    </lineage>
</organism>
<dbReference type="InterPro" id="IPR013656">
    <property type="entry name" value="PAS_4"/>
</dbReference>
<evidence type="ECO:0000256" key="1">
    <source>
        <dbReference type="ARBA" id="ARBA00000085"/>
    </source>
</evidence>
<name>A0A369WS14_9GAMM</name>
<gene>
    <name evidence="18" type="ORF">DV711_01755</name>
</gene>
<dbReference type="Gene3D" id="3.30.565.10">
    <property type="entry name" value="Histidine kinase-like ATPase, C-terminal domain"/>
    <property type="match status" value="1"/>
</dbReference>
<accession>A0A369WS14</accession>
<dbReference type="InterPro" id="IPR011006">
    <property type="entry name" value="CheY-like_superfamily"/>
</dbReference>
<protein>
    <recommendedName>
        <fullName evidence="3">histidine kinase</fullName>
        <ecNumber evidence="3">2.7.13.3</ecNumber>
    </recommendedName>
</protein>
<keyword evidence="9 12" id="KW-1133">Transmembrane helix</keyword>
<dbReference type="InterPro" id="IPR033480">
    <property type="entry name" value="sCache_2"/>
</dbReference>
<evidence type="ECO:0000256" key="4">
    <source>
        <dbReference type="ARBA" id="ARBA00022475"/>
    </source>
</evidence>
<feature type="domain" description="Response regulatory" evidence="14">
    <location>
        <begin position="815"/>
        <end position="927"/>
    </location>
</feature>
<dbReference type="InterPro" id="IPR035965">
    <property type="entry name" value="PAS-like_dom_sf"/>
</dbReference>
<dbReference type="SUPFAM" id="SSF55785">
    <property type="entry name" value="PYP-like sensor domain (PAS domain)"/>
    <property type="match status" value="1"/>
</dbReference>
<dbReference type="PROSITE" id="PS50109">
    <property type="entry name" value="HIS_KIN"/>
    <property type="match status" value="1"/>
</dbReference>
<evidence type="ECO:0000259" key="14">
    <source>
        <dbReference type="PROSITE" id="PS50110"/>
    </source>
</evidence>
<keyword evidence="7 12" id="KW-0812">Transmembrane</keyword>
<keyword evidence="8" id="KW-0418">Kinase</keyword>
<dbReference type="PROSITE" id="PS50110">
    <property type="entry name" value="RESPONSE_REGULATORY"/>
    <property type="match status" value="1"/>
</dbReference>
<dbReference type="InterPro" id="IPR001789">
    <property type="entry name" value="Sig_transdc_resp-reg_receiver"/>
</dbReference>
<evidence type="ECO:0000256" key="2">
    <source>
        <dbReference type="ARBA" id="ARBA00004651"/>
    </source>
</evidence>
<dbReference type="InterPro" id="IPR036890">
    <property type="entry name" value="HATPase_C_sf"/>
</dbReference>
<comment type="subcellular location">
    <subcellularLocation>
        <location evidence="2">Cell membrane</location>
        <topology evidence="2">Multi-pass membrane protein</topology>
    </subcellularLocation>
</comment>
<dbReference type="SMART" id="SM00304">
    <property type="entry name" value="HAMP"/>
    <property type="match status" value="1"/>
</dbReference>
<evidence type="ECO:0000256" key="11">
    <source>
        <dbReference type="PROSITE-ProRule" id="PRU00169"/>
    </source>
</evidence>
<dbReference type="PROSITE" id="PS50113">
    <property type="entry name" value="PAC"/>
    <property type="match status" value="1"/>
</dbReference>
<keyword evidence="6" id="KW-0808">Transferase</keyword>
<evidence type="ECO:0000259" key="16">
    <source>
        <dbReference type="PROSITE" id="PS50113"/>
    </source>
</evidence>
<dbReference type="SUPFAM" id="SSF158472">
    <property type="entry name" value="HAMP domain-like"/>
    <property type="match status" value="1"/>
</dbReference>
<dbReference type="SMART" id="SM01049">
    <property type="entry name" value="Cache_2"/>
    <property type="match status" value="2"/>
</dbReference>
<feature type="transmembrane region" description="Helical" evidence="12">
    <location>
        <begin position="342"/>
        <end position="361"/>
    </location>
</feature>